<proteinExistence type="predicted"/>
<evidence type="ECO:0000313" key="3">
    <source>
        <dbReference type="EMBL" id="OEU14881.1"/>
    </source>
</evidence>
<dbReference type="KEGG" id="fcy:FRACYDRAFT_241437"/>
<sequence>MEEGDRDNNNGLIRWAKRKIIGSIMWRMLPTTTTTTGNNNNSNLNSNKRQKQIGRFYFDDDLNNNANNNNNNNNRNKDNKLLLTLLFSSGLPLTKLMSYLEPCDILNCIQTCKKWNLDMNKDEIWYEVLVSKHKQSSSSSSSSSFFSPSSRNNNGALLLDAIINSNNNNDNDNDTQEEEKEIENNSNNDNDDATTTITTAPATANSNSNSKLNYRTIAIAMSRKMNDYEEEVIPKIFPKSKLNLKDVLVVIEIRDKLVNLDDDNNDNNNNNTNINNSNNNNNNDKYKQLGSFCSDLTELTEDKPGHSKYISYDSNSSKNNRSRNNCFSNILCQTKLDDEDDGCGMACIDFEMSSRLIRHDTGKCLVLNDYESIRYYKGDKEGCFMTDNELQPNGRTLAGTIARDVCSHYNYNHIGFDLDFIMERVSDFEYKIKSFQFKLIVSKEGLDWK</sequence>
<feature type="compositionally biased region" description="Low complexity" evidence="1">
    <location>
        <begin position="184"/>
        <end position="208"/>
    </location>
</feature>
<reference evidence="3 4" key="1">
    <citation type="submission" date="2016-09" db="EMBL/GenBank/DDBJ databases">
        <title>Extensive genetic diversity and differential bi-allelic expression allows diatom success in the polar Southern Ocean.</title>
        <authorList>
            <consortium name="DOE Joint Genome Institute"/>
            <person name="Mock T."/>
            <person name="Otillar R.P."/>
            <person name="Strauss J."/>
            <person name="Dupont C."/>
            <person name="Frickenhaus S."/>
            <person name="Maumus F."/>
            <person name="Mcmullan M."/>
            <person name="Sanges R."/>
            <person name="Schmutz J."/>
            <person name="Toseland A."/>
            <person name="Valas R."/>
            <person name="Veluchamy A."/>
            <person name="Ward B.J."/>
            <person name="Allen A."/>
            <person name="Barry K."/>
            <person name="Falciatore A."/>
            <person name="Ferrante M."/>
            <person name="Fortunato A.E."/>
            <person name="Gloeckner G."/>
            <person name="Gruber A."/>
            <person name="Hipkin R."/>
            <person name="Janech M."/>
            <person name="Kroth P."/>
            <person name="Leese F."/>
            <person name="Lindquist E."/>
            <person name="Lyon B.R."/>
            <person name="Martin J."/>
            <person name="Mayer C."/>
            <person name="Parker M."/>
            <person name="Quesneville H."/>
            <person name="Raymond J."/>
            <person name="Uhlig C."/>
            <person name="Valentin K.U."/>
            <person name="Worden A.Z."/>
            <person name="Armbrust E.V."/>
            <person name="Bowler C."/>
            <person name="Green B."/>
            <person name="Moulton V."/>
            <person name="Van Oosterhout C."/>
            <person name="Grigoriev I."/>
        </authorList>
    </citation>
    <scope>NUCLEOTIDE SEQUENCE [LARGE SCALE GENOMIC DNA]</scope>
    <source>
        <strain evidence="3 4">CCMP1102</strain>
    </source>
</reference>
<dbReference type="Pfam" id="PF12937">
    <property type="entry name" value="F-box-like"/>
    <property type="match status" value="1"/>
</dbReference>
<dbReference type="EMBL" id="KV784360">
    <property type="protein sequence ID" value="OEU14881.1"/>
    <property type="molecule type" value="Genomic_DNA"/>
</dbReference>
<evidence type="ECO:0000256" key="1">
    <source>
        <dbReference type="SAM" id="MobiDB-lite"/>
    </source>
</evidence>
<feature type="region of interest" description="Disordered" evidence="1">
    <location>
        <begin position="260"/>
        <end position="283"/>
    </location>
</feature>
<dbReference type="InterPro" id="IPR001810">
    <property type="entry name" value="F-box_dom"/>
</dbReference>
<dbReference type="AlphaFoldDB" id="A0A1E7F9N2"/>
<keyword evidence="4" id="KW-1185">Reference proteome</keyword>
<feature type="compositionally biased region" description="Low complexity" evidence="1">
    <location>
        <begin position="266"/>
        <end position="283"/>
    </location>
</feature>
<accession>A0A1E7F9N2</accession>
<dbReference type="Proteomes" id="UP000095751">
    <property type="component" value="Unassembled WGS sequence"/>
</dbReference>
<gene>
    <name evidence="3" type="ORF">FRACYDRAFT_241437</name>
</gene>
<protein>
    <recommendedName>
        <fullName evidence="2">F-box domain-containing protein</fullName>
    </recommendedName>
</protein>
<dbReference type="InterPro" id="IPR036047">
    <property type="entry name" value="F-box-like_dom_sf"/>
</dbReference>
<name>A0A1E7F9N2_9STRA</name>
<dbReference type="SUPFAM" id="SSF81383">
    <property type="entry name" value="F-box domain"/>
    <property type="match status" value="1"/>
</dbReference>
<evidence type="ECO:0000313" key="4">
    <source>
        <dbReference type="Proteomes" id="UP000095751"/>
    </source>
</evidence>
<feature type="domain" description="F-box" evidence="2">
    <location>
        <begin position="95"/>
        <end position="128"/>
    </location>
</feature>
<feature type="region of interest" description="Disordered" evidence="1">
    <location>
        <begin position="164"/>
        <end position="208"/>
    </location>
</feature>
<dbReference type="Gene3D" id="1.20.1280.50">
    <property type="match status" value="1"/>
</dbReference>
<dbReference type="InParanoid" id="A0A1E7F9N2"/>
<evidence type="ECO:0000259" key="2">
    <source>
        <dbReference type="Pfam" id="PF12937"/>
    </source>
</evidence>
<organism evidence="3 4">
    <name type="scientific">Fragilariopsis cylindrus CCMP1102</name>
    <dbReference type="NCBI Taxonomy" id="635003"/>
    <lineage>
        <taxon>Eukaryota</taxon>
        <taxon>Sar</taxon>
        <taxon>Stramenopiles</taxon>
        <taxon>Ochrophyta</taxon>
        <taxon>Bacillariophyta</taxon>
        <taxon>Bacillariophyceae</taxon>
        <taxon>Bacillariophycidae</taxon>
        <taxon>Bacillariales</taxon>
        <taxon>Bacillariaceae</taxon>
        <taxon>Fragilariopsis</taxon>
    </lineage>
</organism>
<feature type="compositionally biased region" description="Acidic residues" evidence="1">
    <location>
        <begin position="171"/>
        <end position="181"/>
    </location>
</feature>